<reference evidence="11" key="1">
    <citation type="submission" date="2021-06" db="EMBL/GenBank/DDBJ databases">
        <authorList>
            <person name="Kallberg Y."/>
            <person name="Tangrot J."/>
            <person name="Rosling A."/>
        </authorList>
    </citation>
    <scope>NUCLEOTIDE SEQUENCE</scope>
    <source>
        <strain evidence="11">UK204</strain>
    </source>
</reference>
<dbReference type="GO" id="GO:0005524">
    <property type="term" value="F:ATP binding"/>
    <property type="evidence" value="ECO:0007669"/>
    <property type="project" value="UniProtKB-KW"/>
</dbReference>
<comment type="caution">
    <text evidence="11">The sequence shown here is derived from an EMBL/GenBank/DDBJ whole genome shotgun (WGS) entry which is preliminary data.</text>
</comment>
<dbReference type="OrthoDB" id="10262720at2759"/>
<evidence type="ECO:0000313" key="12">
    <source>
        <dbReference type="Proteomes" id="UP000789570"/>
    </source>
</evidence>
<feature type="signal peptide" evidence="9">
    <location>
        <begin position="1"/>
        <end position="22"/>
    </location>
</feature>
<evidence type="ECO:0000313" key="11">
    <source>
        <dbReference type="EMBL" id="CAG8697783.1"/>
    </source>
</evidence>
<feature type="region of interest" description="Disordered" evidence="8">
    <location>
        <begin position="571"/>
        <end position="590"/>
    </location>
</feature>
<dbReference type="GO" id="GO:0140662">
    <property type="term" value="F:ATP-dependent protein folding chaperone"/>
    <property type="evidence" value="ECO:0007669"/>
    <property type="project" value="InterPro"/>
</dbReference>
<evidence type="ECO:0000256" key="4">
    <source>
        <dbReference type="ARBA" id="ARBA00022741"/>
    </source>
</evidence>
<dbReference type="SUPFAM" id="SSF100934">
    <property type="entry name" value="Heat shock protein 70kD (HSP70), C-terminal subdomain"/>
    <property type="match status" value="1"/>
</dbReference>
<comment type="subcellular location">
    <subcellularLocation>
        <location evidence="1">Endoplasmic reticulum lumen</location>
    </subcellularLocation>
</comment>
<dbReference type="PANTHER" id="PTHR45639">
    <property type="entry name" value="HSC70CB, ISOFORM G-RELATED"/>
    <property type="match status" value="1"/>
</dbReference>
<sequence>MIYKFLVAITLIALFVLSVSEAAVMAIDYGTDWFKVALVKPGIPLDIVLNRDSKRKTQSALTIRGEERIYGSDAVNLGARFPLNTYFSVKKVLGRLVDDKIIKDYQSVFPNKIVPDPIRGTVVFQHNETTNFSVEELLAMQFAHAKEQAEATAQEAIKDVVITVPPYYNQFERQAVLDAADLAGLHVLTLINDVTAVGLNYAISRFTSFTEEPQYHVFYDMGAGSTKASLISFKTSNVKDVGRFNKTIINLEVLSVGYDRTLGGQEFDIRLQRYFAEEFDKKFSGKLKSSIFTSERSMTKLYKEANRVKQILSANTDAIASIENLHEDLDFRLPITRSKFEEITDDLRKRVIGPINTALSNGKLTLADIQSCVLVGGGVRVPSIQAELKDKVGEEKIAQNVNGDEAAVFGAAFRGAGLSRQFKVKEIKVKDITPYSIEVDYSSEPKNSEDGTSKSKVYHTVLFNEFTTIGTRKMMSFPRTSDFNFSLNYAKLDDEIARDFGPTNIAISKITGLTDAIKQFNDVGVDRPKVKVTLQLSDSGLVSATDAIVTIEHQSLADKFKSFFQSEESIKDVPLPDETPNSVNASESTPETKNLSIEIEYVGIKPLGENEKVISIKRLRAMDASDLQRRVREEARNNLEAFVYRVRDLIENNEVMLVSTDNQRAELSSKLSETSDWLYEEGEKAETDEFRLRLTNLKLLEQPIAFRREERDKLPGAIFTIKTAINSTRAFVEEIKTNTTAENRYYTDEELNKLLNIVGKVEEWLNEKLVIQEKTPPHVDPVLTSTDIEKKLNEMEREFLLLMCVPELTASNTFINHIAQVQNFANFYNFQIRKDKVERDKNNNIKKRTILCSRAGVAEQKKEKIHQRDRHSQRCNCPFMIRASFNLQTGLWHILAINLEHNHEMMIPGHKKFLNNQRIIPQEIKDRIKIYHQAADEFINTLKQFKREINGFEYKIKVDESSNELLQ</sequence>
<evidence type="ECO:0000256" key="3">
    <source>
        <dbReference type="ARBA" id="ARBA00022729"/>
    </source>
</evidence>
<gene>
    <name evidence="11" type="ORF">FCALED_LOCUS13318</name>
</gene>
<dbReference type="InterPro" id="IPR043129">
    <property type="entry name" value="ATPase_NBD"/>
</dbReference>
<dbReference type="Pfam" id="PF03101">
    <property type="entry name" value="FAR1"/>
    <property type="match status" value="1"/>
</dbReference>
<evidence type="ECO:0000256" key="2">
    <source>
        <dbReference type="ARBA" id="ARBA00007381"/>
    </source>
</evidence>
<feature type="non-terminal residue" evidence="11">
    <location>
        <position position="967"/>
    </location>
</feature>
<dbReference type="Proteomes" id="UP000789570">
    <property type="component" value="Unassembled WGS sequence"/>
</dbReference>
<dbReference type="FunFam" id="1.20.1270.10:FF:000002">
    <property type="entry name" value="Heat shock 70 kDa protein 4"/>
    <property type="match status" value="1"/>
</dbReference>
<dbReference type="Gene3D" id="3.90.640.10">
    <property type="entry name" value="Actin, Chain A, domain 4"/>
    <property type="match status" value="1"/>
</dbReference>
<dbReference type="SUPFAM" id="SSF53067">
    <property type="entry name" value="Actin-like ATPase domain"/>
    <property type="match status" value="2"/>
</dbReference>
<evidence type="ECO:0000256" key="1">
    <source>
        <dbReference type="ARBA" id="ARBA00004319"/>
    </source>
</evidence>
<feature type="chain" id="PRO_5040331446" evidence="9">
    <location>
        <begin position="23"/>
        <end position="967"/>
    </location>
</feature>
<dbReference type="GO" id="GO:0034663">
    <property type="term" value="C:endoplasmic reticulum chaperone complex"/>
    <property type="evidence" value="ECO:0007669"/>
    <property type="project" value="TreeGrafter"/>
</dbReference>
<evidence type="ECO:0000256" key="9">
    <source>
        <dbReference type="SAM" id="SignalP"/>
    </source>
</evidence>
<evidence type="ECO:0000256" key="8">
    <source>
        <dbReference type="SAM" id="MobiDB-lite"/>
    </source>
</evidence>
<dbReference type="PRINTS" id="PR00301">
    <property type="entry name" value="HEATSHOCK70"/>
</dbReference>
<dbReference type="GO" id="GO:0005788">
    <property type="term" value="C:endoplasmic reticulum lumen"/>
    <property type="evidence" value="ECO:0007669"/>
    <property type="project" value="UniProtKB-SubCell"/>
</dbReference>
<feature type="compositionally biased region" description="Polar residues" evidence="8">
    <location>
        <begin position="579"/>
        <end position="590"/>
    </location>
</feature>
<dbReference type="FunFam" id="3.30.30.30:FF:000004">
    <property type="entry name" value="hypoxia up-regulated protein 1"/>
    <property type="match status" value="1"/>
</dbReference>
<dbReference type="SUPFAM" id="SSF100920">
    <property type="entry name" value="Heat shock protein 70kD (HSP70), peptide-binding domain"/>
    <property type="match status" value="1"/>
</dbReference>
<dbReference type="InterPro" id="IPR029047">
    <property type="entry name" value="HSP70_peptide-bd_sf"/>
</dbReference>
<dbReference type="Gene3D" id="3.30.30.30">
    <property type="match status" value="1"/>
</dbReference>
<dbReference type="Gene3D" id="1.20.1270.10">
    <property type="match status" value="1"/>
</dbReference>
<keyword evidence="4" id="KW-0547">Nucleotide-binding</keyword>
<dbReference type="AlphaFoldDB" id="A0A9N9N1N5"/>
<proteinExistence type="inferred from homology"/>
<dbReference type="InterPro" id="IPR029048">
    <property type="entry name" value="HSP70_C_sf"/>
</dbReference>
<dbReference type="Pfam" id="PF00012">
    <property type="entry name" value="HSP70"/>
    <property type="match status" value="1"/>
</dbReference>
<organism evidence="11 12">
    <name type="scientific">Funneliformis caledonium</name>
    <dbReference type="NCBI Taxonomy" id="1117310"/>
    <lineage>
        <taxon>Eukaryota</taxon>
        <taxon>Fungi</taxon>
        <taxon>Fungi incertae sedis</taxon>
        <taxon>Mucoromycota</taxon>
        <taxon>Glomeromycotina</taxon>
        <taxon>Glomeromycetes</taxon>
        <taxon>Glomerales</taxon>
        <taxon>Glomeraceae</taxon>
        <taxon>Funneliformis</taxon>
    </lineage>
</organism>
<keyword evidence="6" id="KW-0067">ATP-binding</keyword>
<keyword evidence="12" id="KW-1185">Reference proteome</keyword>
<keyword evidence="3 9" id="KW-0732">Signal</keyword>
<dbReference type="InterPro" id="IPR004330">
    <property type="entry name" value="FAR1_DNA_bnd_dom"/>
</dbReference>
<dbReference type="GO" id="GO:0030968">
    <property type="term" value="P:endoplasmic reticulum unfolded protein response"/>
    <property type="evidence" value="ECO:0007669"/>
    <property type="project" value="TreeGrafter"/>
</dbReference>
<protein>
    <submittedName>
        <fullName evidence="11">17181_t:CDS:1</fullName>
    </submittedName>
</protein>
<evidence type="ECO:0000256" key="7">
    <source>
        <dbReference type="ARBA" id="ARBA00023186"/>
    </source>
</evidence>
<dbReference type="Gene3D" id="2.60.34.10">
    <property type="entry name" value="Substrate Binding Domain Of DNAk, Chain A, domain 1"/>
    <property type="match status" value="1"/>
</dbReference>
<dbReference type="FunFam" id="3.90.640.10:FF:000004">
    <property type="entry name" value="Heat shock 70 kDa protein 4"/>
    <property type="match status" value="1"/>
</dbReference>
<dbReference type="InterPro" id="IPR013126">
    <property type="entry name" value="Hsp_70_fam"/>
</dbReference>
<dbReference type="EMBL" id="CAJVPQ010007538">
    <property type="protein sequence ID" value="CAG8697783.1"/>
    <property type="molecule type" value="Genomic_DNA"/>
</dbReference>
<evidence type="ECO:0000259" key="10">
    <source>
        <dbReference type="Pfam" id="PF03101"/>
    </source>
</evidence>
<dbReference type="Gene3D" id="3.30.420.40">
    <property type="match status" value="2"/>
</dbReference>
<comment type="similarity">
    <text evidence="2">Belongs to the heat shock protein 70 family.</text>
</comment>
<evidence type="ECO:0000256" key="6">
    <source>
        <dbReference type="ARBA" id="ARBA00022840"/>
    </source>
</evidence>
<dbReference type="PANTHER" id="PTHR45639:SF3">
    <property type="entry name" value="HYPOXIA UP-REGULATED PROTEIN 1"/>
    <property type="match status" value="1"/>
</dbReference>
<accession>A0A9N9N1N5</accession>
<keyword evidence="7" id="KW-0143">Chaperone</keyword>
<feature type="domain" description="FAR1" evidence="10">
    <location>
        <begin position="823"/>
        <end position="906"/>
    </location>
</feature>
<keyword evidence="5" id="KW-0256">Endoplasmic reticulum</keyword>
<evidence type="ECO:0000256" key="5">
    <source>
        <dbReference type="ARBA" id="ARBA00022824"/>
    </source>
</evidence>
<dbReference type="CDD" id="cd10230">
    <property type="entry name" value="ASKHA_NBD_HSP70_HYOU1"/>
    <property type="match status" value="1"/>
</dbReference>
<name>A0A9N9N1N5_9GLOM</name>